<name>A0A8K1N093_9NEOB</name>
<dbReference type="InterPro" id="IPR001421">
    <property type="entry name" value="ATP8_metazoa"/>
</dbReference>
<evidence type="ECO:0000256" key="10">
    <source>
        <dbReference type="ARBA" id="ARBA00023136"/>
    </source>
</evidence>
<keyword evidence="3 12" id="KW-0813">Transport</keyword>
<evidence type="ECO:0000256" key="13">
    <source>
        <dbReference type="SAM" id="Phobius"/>
    </source>
</evidence>
<evidence type="ECO:0000256" key="2">
    <source>
        <dbReference type="ARBA" id="ARBA00008892"/>
    </source>
</evidence>
<evidence type="ECO:0000256" key="3">
    <source>
        <dbReference type="ARBA" id="ARBA00022448"/>
    </source>
</evidence>
<geneLocation type="mitochondrion" evidence="14"/>
<evidence type="ECO:0000256" key="5">
    <source>
        <dbReference type="ARBA" id="ARBA00022692"/>
    </source>
</evidence>
<organism evidence="14">
    <name type="scientific">Anilany helenae</name>
    <dbReference type="NCBI Taxonomy" id="508491"/>
    <lineage>
        <taxon>Eukaryota</taxon>
        <taxon>Metazoa</taxon>
        <taxon>Chordata</taxon>
        <taxon>Craniata</taxon>
        <taxon>Vertebrata</taxon>
        <taxon>Euteleostomi</taxon>
        <taxon>Amphibia</taxon>
        <taxon>Batrachia</taxon>
        <taxon>Anura</taxon>
        <taxon>Neobatrachia</taxon>
        <taxon>Microhyloidea</taxon>
        <taxon>Microhylidae</taxon>
        <taxon>Cophylinae</taxon>
        <taxon>Anilany</taxon>
    </lineage>
</organism>
<keyword evidence="9 12" id="KW-0496">Mitochondrion</keyword>
<keyword evidence="11" id="KW-0066">ATP synthesis</keyword>
<reference evidence="14" key="1">
    <citation type="submission" date="2021-08" db="EMBL/GenBank/DDBJ databases">
        <title>The complete mitochondrial genome of rare and Critically Endangered Anilany helenae (Microhylidae) of Madagascar.</title>
        <authorList>
            <person name="Mullin K.E."/>
            <person name="Firmin D."/>
            <person name="White N.F.D."/>
            <person name="Hailer F."/>
            <person name="Orozco terWengel P."/>
        </authorList>
    </citation>
    <scope>NUCLEOTIDE SEQUENCE</scope>
</reference>
<feature type="transmembrane region" description="Helical" evidence="13">
    <location>
        <begin position="6"/>
        <end position="26"/>
    </location>
</feature>
<dbReference type="PANTHER" id="PTHR39937">
    <property type="entry name" value="ATP SYNTHASE PROTEIN 8"/>
    <property type="match status" value="1"/>
</dbReference>
<dbReference type="GO" id="GO:0045259">
    <property type="term" value="C:proton-transporting ATP synthase complex"/>
    <property type="evidence" value="ECO:0007669"/>
    <property type="project" value="UniProtKB-KW"/>
</dbReference>
<keyword evidence="8 12" id="KW-0406">Ion transport</keyword>
<evidence type="ECO:0000256" key="9">
    <source>
        <dbReference type="ARBA" id="ARBA00023128"/>
    </source>
</evidence>
<evidence type="ECO:0000256" key="11">
    <source>
        <dbReference type="ARBA" id="ARBA00023310"/>
    </source>
</evidence>
<evidence type="ECO:0000256" key="6">
    <source>
        <dbReference type="ARBA" id="ARBA00022781"/>
    </source>
</evidence>
<protein>
    <recommendedName>
        <fullName evidence="12">ATP synthase complex subunit 8</fullName>
    </recommendedName>
</protein>
<keyword evidence="7 13" id="KW-1133">Transmembrane helix</keyword>
<dbReference type="EMBL" id="MZ751042">
    <property type="protein sequence ID" value="UCS09542.1"/>
    <property type="molecule type" value="Genomic_DNA"/>
</dbReference>
<proteinExistence type="inferred from homology"/>
<comment type="similarity">
    <text evidence="2 12">Belongs to the ATPase protein 8 family.</text>
</comment>
<dbReference type="GO" id="GO:0031966">
    <property type="term" value="C:mitochondrial membrane"/>
    <property type="evidence" value="ECO:0007669"/>
    <property type="project" value="UniProtKB-SubCell"/>
</dbReference>
<evidence type="ECO:0000256" key="8">
    <source>
        <dbReference type="ARBA" id="ARBA00023065"/>
    </source>
</evidence>
<sequence>MPQLTPDPWFFILTCSWLIMLTFAPLKIFKHYTNNNPQTKSTKILNNTWNWPWT</sequence>
<evidence type="ECO:0000256" key="1">
    <source>
        <dbReference type="ARBA" id="ARBA00004304"/>
    </source>
</evidence>
<dbReference type="Pfam" id="PF00895">
    <property type="entry name" value="ATP-synt_8"/>
    <property type="match status" value="1"/>
</dbReference>
<dbReference type="InterPro" id="IPR050635">
    <property type="entry name" value="ATPase_protein_8"/>
</dbReference>
<dbReference type="PANTHER" id="PTHR39937:SF1">
    <property type="entry name" value="ATP SYNTHASE PROTEIN 8"/>
    <property type="match status" value="1"/>
</dbReference>
<evidence type="ECO:0000256" key="4">
    <source>
        <dbReference type="ARBA" id="ARBA00022547"/>
    </source>
</evidence>
<evidence type="ECO:0000256" key="7">
    <source>
        <dbReference type="ARBA" id="ARBA00022989"/>
    </source>
</evidence>
<comment type="subcellular location">
    <subcellularLocation>
        <location evidence="1 12">Mitochondrion membrane</location>
        <topology evidence="1 12">Single-pass membrane protein</topology>
    </subcellularLocation>
</comment>
<keyword evidence="10 13" id="KW-0472">Membrane</keyword>
<gene>
    <name evidence="14" type="primary">atp8</name>
</gene>
<keyword evidence="4 12" id="KW-0138">CF(0)</keyword>
<evidence type="ECO:0000313" key="14">
    <source>
        <dbReference type="EMBL" id="UCS09542.1"/>
    </source>
</evidence>
<keyword evidence="6 12" id="KW-0375">Hydrogen ion transport</keyword>
<accession>A0A8K1N093</accession>
<dbReference type="GO" id="GO:0015986">
    <property type="term" value="P:proton motive force-driven ATP synthesis"/>
    <property type="evidence" value="ECO:0007669"/>
    <property type="project" value="InterPro"/>
</dbReference>
<evidence type="ECO:0000256" key="12">
    <source>
        <dbReference type="RuleBase" id="RU003661"/>
    </source>
</evidence>
<dbReference type="GO" id="GO:0015078">
    <property type="term" value="F:proton transmembrane transporter activity"/>
    <property type="evidence" value="ECO:0007669"/>
    <property type="project" value="InterPro"/>
</dbReference>
<dbReference type="AlphaFoldDB" id="A0A8K1N093"/>
<keyword evidence="5 12" id="KW-0812">Transmembrane</keyword>